<dbReference type="NCBIfam" id="TIGR00079">
    <property type="entry name" value="pept_deformyl"/>
    <property type="match status" value="1"/>
</dbReference>
<dbReference type="InterPro" id="IPR023635">
    <property type="entry name" value="Peptide_deformylase"/>
</dbReference>
<organism evidence="2">
    <name type="scientific">invertebrate metagenome</name>
    <dbReference type="NCBI Taxonomy" id="1711999"/>
    <lineage>
        <taxon>unclassified sequences</taxon>
        <taxon>metagenomes</taxon>
        <taxon>organismal metagenomes</taxon>
    </lineage>
</organism>
<dbReference type="PRINTS" id="PR01576">
    <property type="entry name" value="PDEFORMYLASE"/>
</dbReference>
<evidence type="ECO:0000256" key="1">
    <source>
        <dbReference type="ARBA" id="ARBA00010759"/>
    </source>
</evidence>
<dbReference type="AlphaFoldDB" id="A0A484H6Y2"/>
<keyword evidence="2" id="KW-0378">Hydrolase</keyword>
<reference evidence="2" key="1">
    <citation type="submission" date="2018-10" db="EMBL/GenBank/DDBJ databases">
        <authorList>
            <person name="Gruber-Vodicka H."/>
            <person name="Jaeckle O."/>
        </authorList>
    </citation>
    <scope>NUCLEOTIDE SEQUENCE</scope>
</reference>
<dbReference type="EC" id="3.5.1.88" evidence="2"/>
<dbReference type="Pfam" id="PF01327">
    <property type="entry name" value="Pep_deformylase"/>
    <property type="match status" value="1"/>
</dbReference>
<dbReference type="PANTHER" id="PTHR10458">
    <property type="entry name" value="PEPTIDE DEFORMYLASE"/>
    <property type="match status" value="1"/>
</dbReference>
<dbReference type="HAMAP" id="MF_00163">
    <property type="entry name" value="Pep_deformylase"/>
    <property type="match status" value="1"/>
</dbReference>
<protein>
    <submittedName>
        <fullName evidence="2">Peptide deformylase</fullName>
        <ecNumber evidence="2">3.5.1.88</ecNumber>
    </submittedName>
</protein>
<dbReference type="CDD" id="cd00487">
    <property type="entry name" value="Pep_deformylase"/>
    <property type="match status" value="1"/>
</dbReference>
<dbReference type="GO" id="GO:0042586">
    <property type="term" value="F:peptide deformylase activity"/>
    <property type="evidence" value="ECO:0007669"/>
    <property type="project" value="UniProtKB-EC"/>
</dbReference>
<dbReference type="PIRSF" id="PIRSF004749">
    <property type="entry name" value="Pep_def"/>
    <property type="match status" value="1"/>
</dbReference>
<comment type="similarity">
    <text evidence="1">Belongs to the polypeptide deformylase family.</text>
</comment>
<evidence type="ECO:0000313" key="2">
    <source>
        <dbReference type="EMBL" id="VBB69394.1"/>
    </source>
</evidence>
<sequence>MTLPILKVPDPRLRQVAAPVRGVDPGVVRLMENMLETMYAAPGIGLSAPQVGVLKRVLVADITGRGVRRDPLCMANPEILWASAESSFCNEGCLSLPDQYAAVSRPSRVLVRYLNRQNEVRDYTADGLLATVIQHEMDHLEGILFVDYLSKLRRDIIVRRLQKAHRLRLLGQPPP</sequence>
<dbReference type="PANTHER" id="PTHR10458:SF22">
    <property type="entry name" value="PEPTIDE DEFORMYLASE"/>
    <property type="match status" value="1"/>
</dbReference>
<name>A0A484H6Y2_9ZZZZ</name>
<dbReference type="EMBL" id="LR026963">
    <property type="protein sequence ID" value="VBB69394.1"/>
    <property type="molecule type" value="Genomic_DNA"/>
</dbReference>
<dbReference type="Gene3D" id="3.90.45.10">
    <property type="entry name" value="Peptide deformylase"/>
    <property type="match status" value="1"/>
</dbReference>
<dbReference type="NCBIfam" id="NF001159">
    <property type="entry name" value="PRK00150.1-3"/>
    <property type="match status" value="1"/>
</dbReference>
<dbReference type="SUPFAM" id="SSF56420">
    <property type="entry name" value="Peptide deformylase"/>
    <property type="match status" value="1"/>
</dbReference>
<accession>A0A484H6Y2</accession>
<gene>
    <name evidence="2" type="ORF">RIEGSTA812A_PEG_867</name>
</gene>
<proteinExistence type="inferred from homology"/>
<dbReference type="InterPro" id="IPR036821">
    <property type="entry name" value="Peptide_deformylase_sf"/>
</dbReference>